<evidence type="ECO:0000313" key="4">
    <source>
        <dbReference type="EMBL" id="QMV84753.1"/>
    </source>
</evidence>
<keyword evidence="5" id="KW-1185">Reference proteome</keyword>
<dbReference type="InterPro" id="IPR000424">
    <property type="entry name" value="Primosome_PriB/ssb"/>
</dbReference>
<reference evidence="4 5" key="1">
    <citation type="submission" date="2020-07" db="EMBL/GenBank/DDBJ databases">
        <title>non toxigenic Corynebacterium sp. nov from a clinical source.</title>
        <authorList>
            <person name="Bernier A.-M."/>
            <person name="Bernard K."/>
        </authorList>
    </citation>
    <scope>NUCLEOTIDE SEQUENCE [LARGE SCALE GENOMIC DNA]</scope>
    <source>
        <strain evidence="5">NML 93-0612</strain>
    </source>
</reference>
<evidence type="ECO:0000256" key="1">
    <source>
        <dbReference type="ARBA" id="ARBA00023125"/>
    </source>
</evidence>
<accession>A0A7G5FDR2</accession>
<organism evidence="4 5">
    <name type="scientific">Corynebacterium hindlerae</name>
    <dbReference type="NCBI Taxonomy" id="699041"/>
    <lineage>
        <taxon>Bacteria</taxon>
        <taxon>Bacillati</taxon>
        <taxon>Actinomycetota</taxon>
        <taxon>Actinomycetes</taxon>
        <taxon>Mycobacteriales</taxon>
        <taxon>Corynebacteriaceae</taxon>
        <taxon>Corynebacterium</taxon>
    </lineage>
</organism>
<dbReference type="EMBL" id="CP059833">
    <property type="protein sequence ID" value="QMV84753.1"/>
    <property type="molecule type" value="Genomic_DNA"/>
</dbReference>
<evidence type="ECO:0000256" key="3">
    <source>
        <dbReference type="SAM" id="MobiDB-lite"/>
    </source>
</evidence>
<dbReference type="InterPro" id="IPR012340">
    <property type="entry name" value="NA-bd_OB-fold"/>
</dbReference>
<evidence type="ECO:0000313" key="5">
    <source>
        <dbReference type="Proteomes" id="UP000515570"/>
    </source>
</evidence>
<feature type="region of interest" description="Disordered" evidence="3">
    <location>
        <begin position="122"/>
        <end position="161"/>
    </location>
</feature>
<name>A0A7G5FDR2_9CORY</name>
<protein>
    <submittedName>
        <fullName evidence="4">Single-stranded DNA-binding protein</fullName>
    </submittedName>
</protein>
<keyword evidence="1 2" id="KW-0238">DNA-binding</keyword>
<evidence type="ECO:0000256" key="2">
    <source>
        <dbReference type="PROSITE-ProRule" id="PRU00252"/>
    </source>
</evidence>
<dbReference type="Pfam" id="PF00436">
    <property type="entry name" value="SSB"/>
    <property type="match status" value="1"/>
</dbReference>
<dbReference type="PROSITE" id="PS50935">
    <property type="entry name" value="SSB"/>
    <property type="match status" value="1"/>
</dbReference>
<dbReference type="AlphaFoldDB" id="A0A7G5FDR2"/>
<gene>
    <name evidence="4" type="ORF">HW450_10465</name>
</gene>
<dbReference type="Proteomes" id="UP000515570">
    <property type="component" value="Chromosome"/>
</dbReference>
<dbReference type="CDD" id="cd04496">
    <property type="entry name" value="SSB_OBF"/>
    <property type="match status" value="1"/>
</dbReference>
<dbReference type="SUPFAM" id="SSF50249">
    <property type="entry name" value="Nucleic acid-binding proteins"/>
    <property type="match status" value="1"/>
</dbReference>
<sequence>MAQHSYTIAGNIVADPKFRRIEANTFFTMRVAASRAVKRDEDKWDYYDQLYLTVECWGDLAVNCAASLGKGLPIIATGKLVTHEWLDGNGKQQSRVVLRAQHVGVDLKSHTVGIKKVSEVDVTPAEDVTPADGPVDNVGEEEGNDLVSAATGDSGEGEPPF</sequence>
<dbReference type="RefSeq" id="WP_182385560.1">
    <property type="nucleotide sequence ID" value="NZ_CP059833.1"/>
</dbReference>
<dbReference type="GO" id="GO:0003697">
    <property type="term" value="F:single-stranded DNA binding"/>
    <property type="evidence" value="ECO:0007669"/>
    <property type="project" value="InterPro"/>
</dbReference>
<dbReference type="Gene3D" id="2.40.50.140">
    <property type="entry name" value="Nucleic acid-binding proteins"/>
    <property type="match status" value="1"/>
</dbReference>
<proteinExistence type="predicted"/>